<feature type="repeat" description="TPR" evidence="1">
    <location>
        <begin position="657"/>
        <end position="690"/>
    </location>
</feature>
<dbReference type="Pfam" id="PF13432">
    <property type="entry name" value="TPR_16"/>
    <property type="match status" value="5"/>
</dbReference>
<feature type="chain" id="PRO_5012183485" evidence="2">
    <location>
        <begin position="20"/>
        <end position="1012"/>
    </location>
</feature>
<name>A0A1M5G697_9BACT</name>
<reference evidence="3 4" key="1">
    <citation type="submission" date="2016-11" db="EMBL/GenBank/DDBJ databases">
        <authorList>
            <person name="Jaros S."/>
            <person name="Januszkiewicz K."/>
            <person name="Wedrychowicz H."/>
        </authorList>
    </citation>
    <scope>NUCLEOTIDE SEQUENCE [LARGE SCALE GENOMIC DNA]</scope>
    <source>
        <strain evidence="3 4">DSM 26897</strain>
    </source>
</reference>
<dbReference type="Proteomes" id="UP000184368">
    <property type="component" value="Unassembled WGS sequence"/>
</dbReference>
<keyword evidence="2" id="KW-0732">Signal</keyword>
<proteinExistence type="predicted"/>
<protein>
    <submittedName>
        <fullName evidence="3">Tetratricopeptide repeat-containing protein</fullName>
    </submittedName>
</protein>
<organism evidence="3 4">
    <name type="scientific">Cnuella takakiae</name>
    <dbReference type="NCBI Taxonomy" id="1302690"/>
    <lineage>
        <taxon>Bacteria</taxon>
        <taxon>Pseudomonadati</taxon>
        <taxon>Bacteroidota</taxon>
        <taxon>Chitinophagia</taxon>
        <taxon>Chitinophagales</taxon>
        <taxon>Chitinophagaceae</taxon>
        <taxon>Cnuella</taxon>
    </lineage>
</organism>
<dbReference type="SMART" id="SM00028">
    <property type="entry name" value="TPR"/>
    <property type="match status" value="13"/>
</dbReference>
<dbReference type="Pfam" id="PF13174">
    <property type="entry name" value="TPR_6"/>
    <property type="match status" value="1"/>
</dbReference>
<dbReference type="InterPro" id="IPR011990">
    <property type="entry name" value="TPR-like_helical_dom_sf"/>
</dbReference>
<dbReference type="InterPro" id="IPR019734">
    <property type="entry name" value="TPR_rpt"/>
</dbReference>
<dbReference type="Pfam" id="PF13181">
    <property type="entry name" value="TPR_8"/>
    <property type="match status" value="1"/>
</dbReference>
<evidence type="ECO:0000256" key="1">
    <source>
        <dbReference type="PROSITE-ProRule" id="PRU00339"/>
    </source>
</evidence>
<sequence length="1012" mass="114952">MKRYYLPITLSLLFSVSQAQQTFTHRDPQARFLLAKELMQKEQYVLAYPILKELQQQQGEATRAEHPVQAQEVDYYTLVCALKQNEPAAESLAQQYIGATRNNARVQQLNFHLAEYYFRKQQFATALPYYEAGGIDNLSNREIADAKFHQGYGYFTLQQFDKAKPLLNSIRQVKEDPNYVDANYYYGFIAFRDRQYADALESFRVVENNPAYESVVPYYIAQIYYVQGRKDEALDYAQRKLKEGKAQFYDLELKQLLGHALFEKKQYAQATPYLQDYVTRSKKVRREDLYELSYAYYQTAQYPKAIDGFKQLSGKEDSLSLHAMYLLGDAYLKTGQKANARSAFLFGSANNGDAQQREISRFNYAKLSYELGYQDEALRSLEAFITDYPASDYREEATDLLVGALTNTSNYRQALALIEGMKYPSQNARRLYPRILYGRATELINDGQLVQAEELLDKAFKDANNAAVLPFINFWKGELAFRSDRLDDAIRFYNAYLQGGAPVNGEVNPNNAKYNLGYAYYRKQNYPVAQTFFEPLAKNVSLNSDPVTQDAYVRTADAYYMNRNYSQARGMYDNVIRYSWPQEDYATYQKAMISGINSSNEKISNLNTLVRKFPASPLVMDATMEIANTYLAEEQYREAIPYLQTVAKAGGNSSLKPQAYLKQGIAQYNLNNNNDAIANYRRVISDYPNSPEAETALDNLKAVYVETGRPDEYATVMREAGKPLSVSAEDSLTFAAAELKYEGGNADLALQALDNYLQRFASGAYTTNAQYYRAEIFGTRKDWKNALTAYSYVAERAPNIFADRAVLQAARIAFFELKDYPQAERFYTQLKGITATQEGRLEAMRGLLRSQFLQKKWNEAVENAKELLAQKSASAEDKALAAMAIGKAAQVKGTIDEAIANFKTVVSLNKAALGAEARYEIANSYFGINRLEDAEKAAFEVINKAGSYEFWVTRSYILLGDIYWKQKDYFNAKATFQSIVDNSLNAELKAEAQDKLAKVTAEEAQGSKVATN</sequence>
<dbReference type="PROSITE" id="PS50005">
    <property type="entry name" value="TPR"/>
    <property type="match status" value="1"/>
</dbReference>
<dbReference type="STRING" id="1302690.BUE76_10905"/>
<dbReference type="RefSeq" id="WP_073046125.1">
    <property type="nucleotide sequence ID" value="NZ_MTFE01000010.1"/>
</dbReference>
<evidence type="ECO:0000313" key="3">
    <source>
        <dbReference type="EMBL" id="SHF99275.1"/>
    </source>
</evidence>
<feature type="signal peptide" evidence="2">
    <location>
        <begin position="1"/>
        <end position="19"/>
    </location>
</feature>
<accession>A0A1M5G697</accession>
<gene>
    <name evidence="3" type="ORF">SAMN05444008_115121</name>
</gene>
<dbReference type="SUPFAM" id="SSF48452">
    <property type="entry name" value="TPR-like"/>
    <property type="match status" value="7"/>
</dbReference>
<dbReference type="PANTHER" id="PTHR12558:SF13">
    <property type="entry name" value="CELL DIVISION CYCLE PROTEIN 27 HOMOLOG"/>
    <property type="match status" value="1"/>
</dbReference>
<dbReference type="EMBL" id="FQUO01000015">
    <property type="protein sequence ID" value="SHF99275.1"/>
    <property type="molecule type" value="Genomic_DNA"/>
</dbReference>
<evidence type="ECO:0000313" key="4">
    <source>
        <dbReference type="Proteomes" id="UP000184368"/>
    </source>
</evidence>
<keyword evidence="1" id="KW-0802">TPR repeat</keyword>
<keyword evidence="4" id="KW-1185">Reference proteome</keyword>
<dbReference type="AlphaFoldDB" id="A0A1M5G697"/>
<dbReference type="PANTHER" id="PTHR12558">
    <property type="entry name" value="CELL DIVISION CYCLE 16,23,27"/>
    <property type="match status" value="1"/>
</dbReference>
<dbReference type="Gene3D" id="1.25.40.10">
    <property type="entry name" value="Tetratricopeptide repeat domain"/>
    <property type="match status" value="7"/>
</dbReference>
<evidence type="ECO:0000256" key="2">
    <source>
        <dbReference type="SAM" id="SignalP"/>
    </source>
</evidence>